<sequence length="137" mass="15583">MSDELEKPAAKKKTSYVGVPAVFKLELACKHLNEAYDSFGCYLVGSALERPDWRDVDVVMIMDDEAFKREFPAAEIHSGAFELDTKWLIHTVALSDWLRSQTGLPIDFKIQPQTWANLRHKGPRHAKGIRLTKEPSE</sequence>
<dbReference type="RefSeq" id="WP_254024995.1">
    <property type="nucleotide sequence ID" value="NZ_CAKXZS010000014.1"/>
</dbReference>
<evidence type="ECO:0008006" key="3">
    <source>
        <dbReference type="Google" id="ProtNLM"/>
    </source>
</evidence>
<evidence type="ECO:0000313" key="2">
    <source>
        <dbReference type="Proteomes" id="UP001152604"/>
    </source>
</evidence>
<evidence type="ECO:0000313" key="1">
    <source>
        <dbReference type="EMBL" id="CAH2399267.1"/>
    </source>
</evidence>
<organism evidence="1 2">
    <name type="scientific">Mesorhizobium ventifaucium</name>
    <dbReference type="NCBI Taxonomy" id="666020"/>
    <lineage>
        <taxon>Bacteria</taxon>
        <taxon>Pseudomonadati</taxon>
        <taxon>Pseudomonadota</taxon>
        <taxon>Alphaproteobacteria</taxon>
        <taxon>Hyphomicrobiales</taxon>
        <taxon>Phyllobacteriaceae</taxon>
        <taxon>Mesorhizobium</taxon>
    </lineage>
</organism>
<protein>
    <recommendedName>
        <fullName evidence="3">Nucleotidyltransferase domain-containing protein</fullName>
    </recommendedName>
</protein>
<dbReference type="EMBL" id="CAKXZS010000014">
    <property type="protein sequence ID" value="CAH2399267.1"/>
    <property type="molecule type" value="Genomic_DNA"/>
</dbReference>
<dbReference type="Proteomes" id="UP001152604">
    <property type="component" value="Unassembled WGS sequence"/>
</dbReference>
<name>A0ABM9DRG6_9HYPH</name>
<gene>
    <name evidence="1" type="ORF">MES4922_210180</name>
</gene>
<comment type="caution">
    <text evidence="1">The sequence shown here is derived from an EMBL/GenBank/DDBJ whole genome shotgun (WGS) entry which is preliminary data.</text>
</comment>
<accession>A0ABM9DRG6</accession>
<reference evidence="1" key="1">
    <citation type="submission" date="2022-03" db="EMBL/GenBank/DDBJ databases">
        <authorList>
            <person name="Brunel B."/>
        </authorList>
    </citation>
    <scope>NUCLEOTIDE SEQUENCE</scope>
    <source>
        <strain evidence="1">STM4922sample</strain>
    </source>
</reference>
<keyword evidence="2" id="KW-1185">Reference proteome</keyword>
<proteinExistence type="predicted"/>